<dbReference type="EMBL" id="JASBWR010000102">
    <property type="protein sequence ID" value="KAJ9095359.1"/>
    <property type="molecule type" value="Genomic_DNA"/>
</dbReference>
<comment type="caution">
    <text evidence="1">The sequence shown here is derived from an EMBL/GenBank/DDBJ whole genome shotgun (WGS) entry which is preliminary data.</text>
</comment>
<evidence type="ECO:0000313" key="2">
    <source>
        <dbReference type="Proteomes" id="UP001241377"/>
    </source>
</evidence>
<organism evidence="1 2">
    <name type="scientific">Naganishia cerealis</name>
    <dbReference type="NCBI Taxonomy" id="610337"/>
    <lineage>
        <taxon>Eukaryota</taxon>
        <taxon>Fungi</taxon>
        <taxon>Dikarya</taxon>
        <taxon>Basidiomycota</taxon>
        <taxon>Agaricomycotina</taxon>
        <taxon>Tremellomycetes</taxon>
        <taxon>Filobasidiales</taxon>
        <taxon>Filobasidiaceae</taxon>
        <taxon>Naganishia</taxon>
    </lineage>
</organism>
<proteinExistence type="predicted"/>
<gene>
    <name evidence="1" type="ORF">QFC19_007603</name>
</gene>
<evidence type="ECO:0000313" key="1">
    <source>
        <dbReference type="EMBL" id="KAJ9095359.1"/>
    </source>
</evidence>
<sequence>MINQYVILREIGRGQHGQVRLGQDISDTPGHSRVPSVGGGGGGGVPVFVTPSSVNIQGEAVRRNHARSQSASGFRGGAGTGYDPATSPPDFPSSSSTPTGTDVGVPGGGSYWAIKIVDRQPKRKLPGVVRKLGGGLPGGAAGAGGGQPGPASLANAKLKREIAILKKCRHPNVVRLREVIDSPASKKIFMVLEYCQGGEIKWRSEDGKPLLTVDQARCIFRDVICGLEYLHRQGIIHRDIKPANLLYAADGTVKISDFGVSHYSHVLRAKNQDGEDEDEEEYMDEHDLAKTAGSPAFFAPELCYNGDTLSLPGAATPNKETPGFTYNVHPPSTMGSIASRLSTSSVTSSNPGATTTGARPTSCAGSLKKRPPITKAIDIWALGVTLYCFLFAKVPFDSPSEFQLFQVIPNDDFEIPETMGADRMPTGGRKGYLKGQHGQVTQEACDVIDLLDKLLEKDPLKRIALEDVKKHPFVLYGLSDPAGFLAKPEEGSYVNVTEDDVAAAVTNSSSFKSRLKKGMLSFGHKMMDSMLGSSKNGRSRSQSIIHHLEDKPTSESYVSGSMSSSSQPSPASGGLSRMPSSHMTTTRMVSGSSDQSQYSTPTTNSPRPGQTRRLSLFGASLGSSKSGARSTSPLPPSDRKEGLTGRPLSPWQRPVLLPDGDTLGRSVSDRSTTSSLGQHYHHRRAPPPTRRQSTHLVPPVSTYGDRMEGEGARLSNSASIEAFAPHALDQMLYRSIVDANGEKVLMRGARRRESNDMEVQGRQRALSNASSANSSGLGSRIGRIFGRVNAHKGASIASSVMSTSHRSTDELRGHFLPAGDMSEVESLPEHHMSDDLSEPRMHYHSSGTSAGVRNQPSRDTFASTDATSSVPLGSSVRSNDFKRSQLPPLDLSTFDPREAIGISPERNAAHVPEKQVETELPVQKGSSSPSPSDKPRPVMIPGESSSFFSPTGEPKSFLPEEADWDGRLSDDDEDDYGQDYTLRHGFDRQLRHPEDLTTGVWKLDASGWKGSSLSSGSSLVDKQGLGLDLAGMYPKPEPGVSHQKPDSRPAMSIDLSPGEDSPDTITAGNTFRHRIIGETQRSRPFASAESERAPKTPELCESQNTPSDSASPSYPTYPEVRRASVSQPRGSPFRTRSPFAHLNPVTGGRGSSVDRLGTSPMRLVGLADHFEREARGDSTVNDEDSTEDDDEGLAFDLSKRGRRSSKPLTPVDEKVRLTQV</sequence>
<keyword evidence="2" id="KW-1185">Reference proteome</keyword>
<name>A0ACC2V859_9TREE</name>
<dbReference type="Proteomes" id="UP001241377">
    <property type="component" value="Unassembled WGS sequence"/>
</dbReference>
<protein>
    <submittedName>
        <fullName evidence="1">Uncharacterized protein</fullName>
    </submittedName>
</protein>
<reference evidence="1" key="1">
    <citation type="submission" date="2023-04" db="EMBL/GenBank/DDBJ databases">
        <title>Draft Genome sequencing of Naganishia species isolated from polar environments using Oxford Nanopore Technology.</title>
        <authorList>
            <person name="Leo P."/>
            <person name="Venkateswaran K."/>
        </authorList>
    </citation>
    <scope>NUCLEOTIDE SEQUENCE</scope>
    <source>
        <strain evidence="1">MNA-CCFEE 5261</strain>
    </source>
</reference>
<accession>A0ACC2V859</accession>